<evidence type="ECO:0000313" key="1">
    <source>
        <dbReference type="EMBL" id="OQX07084.1"/>
    </source>
</evidence>
<gene>
    <name evidence="1" type="ORF">BWK73_29080</name>
</gene>
<proteinExistence type="predicted"/>
<comment type="caution">
    <text evidence="1">The sequence shown here is derived from an EMBL/GenBank/DDBJ whole genome shotgun (WGS) entry which is preliminary data.</text>
</comment>
<sequence length="110" mass="13103">MLKPADIRTRQDFVEYAGGVFQSHYHFKQWDSADKWKHFWSFFFDNEYGWVTSIYGTIPINELYQKQHHSIEHVIPRDFLDRYLARKGVPAMSVMVRPLTRSISPPRNAV</sequence>
<protein>
    <submittedName>
        <fullName evidence="1">Uncharacterized protein</fullName>
    </submittedName>
</protein>
<accession>A0A1Y1QJT9</accession>
<evidence type="ECO:0000313" key="2">
    <source>
        <dbReference type="Proteomes" id="UP000192491"/>
    </source>
</evidence>
<organism evidence="1 2">
    <name type="scientific">Thiothrix lacustris</name>
    <dbReference type="NCBI Taxonomy" id="525917"/>
    <lineage>
        <taxon>Bacteria</taxon>
        <taxon>Pseudomonadati</taxon>
        <taxon>Pseudomonadota</taxon>
        <taxon>Gammaproteobacteria</taxon>
        <taxon>Thiotrichales</taxon>
        <taxon>Thiotrichaceae</taxon>
        <taxon>Thiothrix</taxon>
    </lineage>
</organism>
<name>A0A1Y1QJT9_9GAMM</name>
<dbReference type="Proteomes" id="UP000192491">
    <property type="component" value="Unassembled WGS sequence"/>
</dbReference>
<dbReference type="EMBL" id="MTEJ01000221">
    <property type="protein sequence ID" value="OQX07084.1"/>
    <property type="molecule type" value="Genomic_DNA"/>
</dbReference>
<dbReference type="AlphaFoldDB" id="A0A1Y1QJT9"/>
<reference evidence="1 2" key="1">
    <citation type="submission" date="2017-01" db="EMBL/GenBank/DDBJ databases">
        <title>Novel large sulfur bacteria in the metagenomes of groundwater-fed chemosynthetic microbial mats in the Lake Huron basin.</title>
        <authorList>
            <person name="Sharrar A.M."/>
            <person name="Flood B.E."/>
            <person name="Bailey J.V."/>
            <person name="Jones D.S."/>
            <person name="Biddanda B."/>
            <person name="Ruberg S.A."/>
            <person name="Marcus D.N."/>
            <person name="Dick G.J."/>
        </authorList>
    </citation>
    <scope>NUCLEOTIDE SEQUENCE [LARGE SCALE GENOMIC DNA]</scope>
    <source>
        <strain evidence="1">A8</strain>
    </source>
</reference>